<accession>A0A151QX76</accession>
<name>A0A151QX76_CAJCA</name>
<evidence type="ECO:0000313" key="2">
    <source>
        <dbReference type="Proteomes" id="UP000075243"/>
    </source>
</evidence>
<keyword evidence="2" id="KW-1185">Reference proteome</keyword>
<dbReference type="Proteomes" id="UP000075243">
    <property type="component" value="Unassembled WGS sequence"/>
</dbReference>
<dbReference type="AlphaFoldDB" id="A0A151QX76"/>
<reference evidence="1" key="1">
    <citation type="journal article" date="2012" name="Nat. Biotechnol.">
        <title>Draft genome sequence of pigeonpea (Cajanus cajan), an orphan legume crop of resource-poor farmers.</title>
        <authorList>
            <person name="Varshney R.K."/>
            <person name="Chen W."/>
            <person name="Li Y."/>
            <person name="Bharti A.K."/>
            <person name="Saxena R.K."/>
            <person name="Schlueter J.A."/>
            <person name="Donoghue M.T."/>
            <person name="Azam S."/>
            <person name="Fan G."/>
            <person name="Whaley A.M."/>
            <person name="Farmer A.D."/>
            <person name="Sheridan J."/>
            <person name="Iwata A."/>
            <person name="Tuteja R."/>
            <person name="Penmetsa R.V."/>
            <person name="Wu W."/>
            <person name="Upadhyaya H.D."/>
            <person name="Yang S.P."/>
            <person name="Shah T."/>
            <person name="Saxena K.B."/>
            <person name="Michael T."/>
            <person name="McCombie W.R."/>
            <person name="Yang B."/>
            <person name="Zhang G."/>
            <person name="Yang H."/>
            <person name="Wang J."/>
            <person name="Spillane C."/>
            <person name="Cook D.R."/>
            <person name="May G.D."/>
            <person name="Xu X."/>
            <person name="Jackson S.A."/>
        </authorList>
    </citation>
    <scope>NUCLEOTIDE SEQUENCE [LARGE SCALE GENOMIC DNA]</scope>
</reference>
<protein>
    <submittedName>
        <fullName evidence="1">Retrovirus-related Pol polyprotein from transposon TNT 1-94</fullName>
    </submittedName>
</protein>
<dbReference type="EMBL" id="KQ484509">
    <property type="protein sequence ID" value="KYP34815.1"/>
    <property type="molecule type" value="Genomic_DNA"/>
</dbReference>
<dbReference type="Pfam" id="PF14223">
    <property type="entry name" value="Retrotran_gag_2"/>
    <property type="match status" value="1"/>
</dbReference>
<organism evidence="1 2">
    <name type="scientific">Cajanus cajan</name>
    <name type="common">Pigeon pea</name>
    <name type="synonym">Cajanus indicus</name>
    <dbReference type="NCBI Taxonomy" id="3821"/>
    <lineage>
        <taxon>Eukaryota</taxon>
        <taxon>Viridiplantae</taxon>
        <taxon>Streptophyta</taxon>
        <taxon>Embryophyta</taxon>
        <taxon>Tracheophyta</taxon>
        <taxon>Spermatophyta</taxon>
        <taxon>Magnoliopsida</taxon>
        <taxon>eudicotyledons</taxon>
        <taxon>Gunneridae</taxon>
        <taxon>Pentapetalae</taxon>
        <taxon>rosids</taxon>
        <taxon>fabids</taxon>
        <taxon>Fabales</taxon>
        <taxon>Fabaceae</taxon>
        <taxon>Papilionoideae</taxon>
        <taxon>50 kb inversion clade</taxon>
        <taxon>NPAAA clade</taxon>
        <taxon>indigoferoid/millettioid clade</taxon>
        <taxon>Phaseoleae</taxon>
        <taxon>Cajanus</taxon>
    </lineage>
</organism>
<gene>
    <name evidence="1" type="ORF">KK1_044177</name>
</gene>
<proteinExistence type="predicted"/>
<evidence type="ECO:0000313" key="1">
    <source>
        <dbReference type="EMBL" id="KYP34815.1"/>
    </source>
</evidence>
<sequence>MIQLALTTKIKSNMLKETRLQALWEKLKGFYASKSLTNLQYLKMELYQLKMEMGGNLHDHINHFNQLVCQLLNVNEKISNEEQTVVLLLVSLPKSYKSLV</sequence>
<dbReference type="Gramene" id="C.cajan_42728.t">
    <property type="protein sequence ID" value="C.cajan_42728.t.cds1"/>
    <property type="gene ID" value="C.cajan_42728"/>
</dbReference>